<evidence type="ECO:0000313" key="3">
    <source>
        <dbReference type="Proteomes" id="UP000305939"/>
    </source>
</evidence>
<dbReference type="SUPFAM" id="SSF159888">
    <property type="entry name" value="YdhG-like"/>
    <property type="match status" value="1"/>
</dbReference>
<dbReference type="Pfam" id="PF08818">
    <property type="entry name" value="DUF1801"/>
    <property type="match status" value="1"/>
</dbReference>
<proteinExistence type="predicted"/>
<name>A0A4S3LZ06_9FLAO</name>
<dbReference type="EMBL" id="SSMC01000003">
    <property type="protein sequence ID" value="THD66832.1"/>
    <property type="molecule type" value="Genomic_DNA"/>
</dbReference>
<dbReference type="InterPro" id="IPR014922">
    <property type="entry name" value="YdhG-like"/>
</dbReference>
<reference evidence="2 3" key="1">
    <citation type="submission" date="2019-04" db="EMBL/GenBank/DDBJ databases">
        <title>Draft genome sequence of Robertkochia marina CC-AMO-30D.</title>
        <authorList>
            <person name="Hameed A."/>
            <person name="Lin S.-Y."/>
            <person name="Shahina M."/>
            <person name="Lai W.-A."/>
            <person name="Young C.-C."/>
        </authorList>
    </citation>
    <scope>NUCLEOTIDE SEQUENCE [LARGE SCALE GENOMIC DNA]</scope>
    <source>
        <strain evidence="2 3">CC-AMO-30D</strain>
    </source>
</reference>
<evidence type="ECO:0000259" key="1">
    <source>
        <dbReference type="Pfam" id="PF08818"/>
    </source>
</evidence>
<protein>
    <submittedName>
        <fullName evidence="2">DUF1801 domain-containing protein</fullName>
    </submittedName>
</protein>
<feature type="domain" description="YdhG-like" evidence="1">
    <location>
        <begin position="15"/>
        <end position="109"/>
    </location>
</feature>
<keyword evidence="3" id="KW-1185">Reference proteome</keyword>
<dbReference type="Gene3D" id="3.90.1150.200">
    <property type="match status" value="1"/>
</dbReference>
<comment type="caution">
    <text evidence="2">The sequence shown here is derived from an EMBL/GenBank/DDBJ whole genome shotgun (WGS) entry which is preliminary data.</text>
</comment>
<gene>
    <name evidence="2" type="ORF">E7Z59_10815</name>
</gene>
<dbReference type="AlphaFoldDB" id="A0A4S3LZ06"/>
<organism evidence="2 3">
    <name type="scientific">Robertkochia marina</name>
    <dbReference type="NCBI Taxonomy" id="1227945"/>
    <lineage>
        <taxon>Bacteria</taxon>
        <taxon>Pseudomonadati</taxon>
        <taxon>Bacteroidota</taxon>
        <taxon>Flavobacteriia</taxon>
        <taxon>Flavobacteriales</taxon>
        <taxon>Flavobacteriaceae</taxon>
        <taxon>Robertkochia</taxon>
    </lineage>
</organism>
<sequence>MNPAEQYILQQKEPWRDFLLQLKVLVEKQVPEADLLFKYGIPFYYLKGRPFCYLLANKKYVDLGIVRGNRLTNNLDNLEKGKRQTVRSLRYKDPDDFDLEVLQTVLDEAAGLY</sequence>
<dbReference type="OrthoDB" id="670608at2"/>
<accession>A0A4S3LZ06</accession>
<evidence type="ECO:0000313" key="2">
    <source>
        <dbReference type="EMBL" id="THD66832.1"/>
    </source>
</evidence>
<dbReference type="Proteomes" id="UP000305939">
    <property type="component" value="Unassembled WGS sequence"/>
</dbReference>